<evidence type="ECO:0000313" key="2">
    <source>
        <dbReference type="Proteomes" id="UP000000305"/>
    </source>
</evidence>
<dbReference type="Proteomes" id="UP000000305">
    <property type="component" value="Unassembled WGS sequence"/>
</dbReference>
<gene>
    <name evidence="1" type="ORF">DAPPUDRAFT_342234</name>
</gene>
<proteinExistence type="predicted"/>
<organism evidence="1 2">
    <name type="scientific">Daphnia pulex</name>
    <name type="common">Water flea</name>
    <dbReference type="NCBI Taxonomy" id="6669"/>
    <lineage>
        <taxon>Eukaryota</taxon>
        <taxon>Metazoa</taxon>
        <taxon>Ecdysozoa</taxon>
        <taxon>Arthropoda</taxon>
        <taxon>Crustacea</taxon>
        <taxon>Branchiopoda</taxon>
        <taxon>Diplostraca</taxon>
        <taxon>Cladocera</taxon>
        <taxon>Anomopoda</taxon>
        <taxon>Daphniidae</taxon>
        <taxon>Daphnia</taxon>
    </lineage>
</organism>
<name>E9I5U1_DAPPU</name>
<protein>
    <submittedName>
        <fullName evidence="1">Uncharacterized protein</fullName>
    </submittedName>
</protein>
<dbReference type="EMBL" id="GL735880">
    <property type="protein sequence ID" value="EFX60639.1"/>
    <property type="molecule type" value="Genomic_DNA"/>
</dbReference>
<dbReference type="KEGG" id="dpx:DAPPUDRAFT_342234"/>
<sequence>MGKDGYNRVPVYAGRSGGIDFNTWRMRIRALLDDKDLLPAIDLKSPGELAADATSAQQAAHAAAVTAYDEAKPKKKKALRIITEAVDDTTLSAADYEEGMDPQKLWDNLVGIYQRG</sequence>
<feature type="non-terminal residue" evidence="1">
    <location>
        <position position="116"/>
    </location>
</feature>
<evidence type="ECO:0000313" key="1">
    <source>
        <dbReference type="EMBL" id="EFX60639.1"/>
    </source>
</evidence>
<dbReference type="HOGENOM" id="CLU_2102931_0_0_1"/>
<reference evidence="1 2" key="1">
    <citation type="journal article" date="2011" name="Science">
        <title>The ecoresponsive genome of Daphnia pulex.</title>
        <authorList>
            <person name="Colbourne J.K."/>
            <person name="Pfrender M.E."/>
            <person name="Gilbert D."/>
            <person name="Thomas W.K."/>
            <person name="Tucker A."/>
            <person name="Oakley T.H."/>
            <person name="Tokishita S."/>
            <person name="Aerts A."/>
            <person name="Arnold G.J."/>
            <person name="Basu M.K."/>
            <person name="Bauer D.J."/>
            <person name="Caceres C.E."/>
            <person name="Carmel L."/>
            <person name="Casola C."/>
            <person name="Choi J.H."/>
            <person name="Detter J.C."/>
            <person name="Dong Q."/>
            <person name="Dusheyko S."/>
            <person name="Eads B.D."/>
            <person name="Frohlich T."/>
            <person name="Geiler-Samerotte K.A."/>
            <person name="Gerlach D."/>
            <person name="Hatcher P."/>
            <person name="Jogdeo S."/>
            <person name="Krijgsveld J."/>
            <person name="Kriventseva E.V."/>
            <person name="Kultz D."/>
            <person name="Laforsch C."/>
            <person name="Lindquist E."/>
            <person name="Lopez J."/>
            <person name="Manak J.R."/>
            <person name="Muller J."/>
            <person name="Pangilinan J."/>
            <person name="Patwardhan R.P."/>
            <person name="Pitluck S."/>
            <person name="Pritham E.J."/>
            <person name="Rechtsteiner A."/>
            <person name="Rho M."/>
            <person name="Rogozin I.B."/>
            <person name="Sakarya O."/>
            <person name="Salamov A."/>
            <person name="Schaack S."/>
            <person name="Shapiro H."/>
            <person name="Shiga Y."/>
            <person name="Skalitzky C."/>
            <person name="Smith Z."/>
            <person name="Souvorov A."/>
            <person name="Sung W."/>
            <person name="Tang Z."/>
            <person name="Tsuchiya D."/>
            <person name="Tu H."/>
            <person name="Vos H."/>
            <person name="Wang M."/>
            <person name="Wolf Y.I."/>
            <person name="Yamagata H."/>
            <person name="Yamada T."/>
            <person name="Ye Y."/>
            <person name="Shaw J.R."/>
            <person name="Andrews J."/>
            <person name="Crease T.J."/>
            <person name="Tang H."/>
            <person name="Lucas S.M."/>
            <person name="Robertson H.M."/>
            <person name="Bork P."/>
            <person name="Koonin E.V."/>
            <person name="Zdobnov E.M."/>
            <person name="Grigoriev I.V."/>
            <person name="Lynch M."/>
            <person name="Boore J.L."/>
        </authorList>
    </citation>
    <scope>NUCLEOTIDE SEQUENCE [LARGE SCALE GENOMIC DNA]</scope>
</reference>
<dbReference type="InParanoid" id="E9I5U1"/>
<keyword evidence="2" id="KW-1185">Reference proteome</keyword>
<accession>E9I5U1</accession>
<dbReference type="AlphaFoldDB" id="E9I5U1"/>